<comment type="caution">
    <text evidence="2">The sequence shown here is derived from an EMBL/GenBank/DDBJ whole genome shotgun (WGS) entry which is preliminary data.</text>
</comment>
<protein>
    <submittedName>
        <fullName evidence="2">Pentatricopeptide repeat-containing protein</fullName>
    </submittedName>
</protein>
<name>A0AAW0LI30_QUESU</name>
<dbReference type="InterPro" id="IPR046960">
    <property type="entry name" value="PPR_At4g14850-like_plant"/>
</dbReference>
<evidence type="ECO:0000313" key="3">
    <source>
        <dbReference type="Proteomes" id="UP000237347"/>
    </source>
</evidence>
<dbReference type="Gene3D" id="1.25.40.10">
    <property type="entry name" value="Tetratricopeptide repeat domain"/>
    <property type="match status" value="1"/>
</dbReference>
<accession>A0AAW0LI30</accession>
<gene>
    <name evidence="2" type="primary">PCMP-A3_2</name>
    <name evidence="2" type="ORF">CFP56_043821</name>
</gene>
<dbReference type="PANTHER" id="PTHR47926:SF433">
    <property type="entry name" value="PENTATRICOPEPTIDE REPEAT-CONTAINING PROTEIN"/>
    <property type="match status" value="1"/>
</dbReference>
<evidence type="ECO:0000313" key="2">
    <source>
        <dbReference type="EMBL" id="KAK7850726.1"/>
    </source>
</evidence>
<sequence>MQELGVSLNVYSFSNVIKSFTSASALWQRLKIHALLIKNGVVDSSIHGTSLVDMYFKCGKIKLAHCIFEEIGERDVVVWGAMIAGCTSNGKLEQALRSII</sequence>
<dbReference type="InterPro" id="IPR002885">
    <property type="entry name" value="PPR_rpt"/>
</dbReference>
<keyword evidence="3" id="KW-1185">Reference proteome</keyword>
<organism evidence="2 3">
    <name type="scientific">Quercus suber</name>
    <name type="common">Cork oak</name>
    <dbReference type="NCBI Taxonomy" id="58331"/>
    <lineage>
        <taxon>Eukaryota</taxon>
        <taxon>Viridiplantae</taxon>
        <taxon>Streptophyta</taxon>
        <taxon>Embryophyta</taxon>
        <taxon>Tracheophyta</taxon>
        <taxon>Spermatophyta</taxon>
        <taxon>Magnoliopsida</taxon>
        <taxon>eudicotyledons</taxon>
        <taxon>Gunneridae</taxon>
        <taxon>Pentapetalae</taxon>
        <taxon>rosids</taxon>
        <taxon>fabids</taxon>
        <taxon>Fagales</taxon>
        <taxon>Fagaceae</taxon>
        <taxon>Quercus</taxon>
    </lineage>
</organism>
<keyword evidence="1" id="KW-0677">Repeat</keyword>
<dbReference type="Proteomes" id="UP000237347">
    <property type="component" value="Unassembled WGS sequence"/>
</dbReference>
<dbReference type="AlphaFoldDB" id="A0AAW0LI30"/>
<reference evidence="2 3" key="1">
    <citation type="journal article" date="2018" name="Sci. Data">
        <title>The draft genome sequence of cork oak.</title>
        <authorList>
            <person name="Ramos A.M."/>
            <person name="Usie A."/>
            <person name="Barbosa P."/>
            <person name="Barros P.M."/>
            <person name="Capote T."/>
            <person name="Chaves I."/>
            <person name="Simoes F."/>
            <person name="Abreu I."/>
            <person name="Carrasquinho I."/>
            <person name="Faro C."/>
            <person name="Guimaraes J.B."/>
            <person name="Mendonca D."/>
            <person name="Nobrega F."/>
            <person name="Rodrigues L."/>
            <person name="Saibo N.J.M."/>
            <person name="Varela M.C."/>
            <person name="Egas C."/>
            <person name="Matos J."/>
            <person name="Miguel C.M."/>
            <person name="Oliveira M.M."/>
            <person name="Ricardo C.P."/>
            <person name="Goncalves S."/>
        </authorList>
    </citation>
    <scope>NUCLEOTIDE SEQUENCE [LARGE SCALE GENOMIC DNA]</scope>
    <source>
        <strain evidence="3">cv. HL8</strain>
    </source>
</reference>
<dbReference type="Pfam" id="PF01535">
    <property type="entry name" value="PPR"/>
    <property type="match status" value="2"/>
</dbReference>
<dbReference type="PANTHER" id="PTHR47926">
    <property type="entry name" value="PENTATRICOPEPTIDE REPEAT-CONTAINING PROTEIN"/>
    <property type="match status" value="1"/>
</dbReference>
<proteinExistence type="predicted"/>
<dbReference type="GO" id="GO:0003723">
    <property type="term" value="F:RNA binding"/>
    <property type="evidence" value="ECO:0007669"/>
    <property type="project" value="InterPro"/>
</dbReference>
<dbReference type="GO" id="GO:0009451">
    <property type="term" value="P:RNA modification"/>
    <property type="evidence" value="ECO:0007669"/>
    <property type="project" value="InterPro"/>
</dbReference>
<dbReference type="InterPro" id="IPR011990">
    <property type="entry name" value="TPR-like_helical_dom_sf"/>
</dbReference>
<evidence type="ECO:0000256" key="1">
    <source>
        <dbReference type="ARBA" id="ARBA00022737"/>
    </source>
</evidence>
<dbReference type="EMBL" id="PKMF04000096">
    <property type="protein sequence ID" value="KAK7850726.1"/>
    <property type="molecule type" value="Genomic_DNA"/>
</dbReference>